<keyword evidence="1" id="KW-0472">Membrane</keyword>
<keyword evidence="1" id="KW-0812">Transmembrane</keyword>
<sequence length="115" mass="13419">MFGHALDEYKNDLGEIKHDEKALKEKLSRVRFNYNFCHCFSSGFILSFFVGVFIAYVLKMEMNAYSFASIMAICMIALFVQWIIVYAECICYEEMKLAEDELEKINNTVQPNSKK</sequence>
<evidence type="ECO:0000256" key="1">
    <source>
        <dbReference type="SAM" id="Phobius"/>
    </source>
</evidence>
<name>I4M949_9BIFI</name>
<dbReference type="PATRIC" id="fig|698960.3.peg.572"/>
<comment type="caution">
    <text evidence="2">The sequence shown here is derived from an EMBL/GenBank/DDBJ whole genome shotgun (WGS) entry which is preliminary data.</text>
</comment>
<gene>
    <name evidence="2" type="ORF">CGSMWGv00703Dmash_02910</name>
</gene>
<accession>I4M949</accession>
<protein>
    <submittedName>
        <fullName evidence="2">Uncharacterized protein</fullName>
    </submittedName>
</protein>
<keyword evidence="1" id="KW-1133">Transmembrane helix</keyword>
<organism evidence="2 3">
    <name type="scientific">Gardnerella greenwoodii 00703Dmash</name>
    <dbReference type="NCBI Taxonomy" id="698960"/>
    <lineage>
        <taxon>Bacteria</taxon>
        <taxon>Bacillati</taxon>
        <taxon>Actinomycetota</taxon>
        <taxon>Actinomycetes</taxon>
        <taxon>Bifidobacteriales</taxon>
        <taxon>Bifidobacteriaceae</taxon>
        <taxon>Gardnerella</taxon>
        <taxon>Gardnerella greenwoodii</taxon>
    </lineage>
</organism>
<dbReference type="RefSeq" id="WP_004134516.1">
    <property type="nucleotide sequence ID" value="NZ_ADEV01000007.1"/>
</dbReference>
<dbReference type="AlphaFoldDB" id="I4M949"/>
<dbReference type="EMBL" id="ADEV01000007">
    <property type="protein sequence ID" value="EIK85739.1"/>
    <property type="molecule type" value="Genomic_DNA"/>
</dbReference>
<feature type="transmembrane region" description="Helical" evidence="1">
    <location>
        <begin position="34"/>
        <end position="58"/>
    </location>
</feature>
<evidence type="ECO:0000313" key="3">
    <source>
        <dbReference type="Proteomes" id="UP000033074"/>
    </source>
</evidence>
<dbReference type="Proteomes" id="UP000033074">
    <property type="component" value="Unassembled WGS sequence"/>
</dbReference>
<feature type="transmembrane region" description="Helical" evidence="1">
    <location>
        <begin position="64"/>
        <end position="87"/>
    </location>
</feature>
<proteinExistence type="predicted"/>
<reference evidence="2 3" key="1">
    <citation type="journal article" date="2012" name="J. Bacteriol.">
        <title>Comparative Genomic Analyses of 17 Clinical Isolates of Gardnerella vaginalis Provide Evidence of Multiple Genetically Isolated Clades Consistent with Subspeciation into Genovars.</title>
        <authorList>
            <person name="Ahmed A."/>
            <person name="Earl J."/>
            <person name="Retchless A."/>
            <person name="Hillier S."/>
            <person name="Rabe L."/>
            <person name="Cherpes T."/>
            <person name="Powell E."/>
            <person name="Janto B."/>
            <person name="Eutsey R."/>
            <person name="Hiller N.L."/>
            <person name="Boissy R."/>
            <person name="Dahlgreen M."/>
            <person name="Hall B."/>
            <person name="Costerton J."/>
            <person name="Post J.C."/>
            <person name="Hu F."/>
            <person name="Ehrlich G."/>
        </authorList>
    </citation>
    <scope>NUCLEOTIDE SEQUENCE [LARGE SCALE GENOMIC DNA]</scope>
    <source>
        <strain evidence="2 3">00703Dmash</strain>
    </source>
</reference>
<evidence type="ECO:0000313" key="2">
    <source>
        <dbReference type="EMBL" id="EIK85739.1"/>
    </source>
</evidence>